<dbReference type="PANTHER" id="PTHR43394:SF19">
    <property type="entry name" value="ABC TRANSPORTER B FAMILY"/>
    <property type="match status" value="1"/>
</dbReference>
<evidence type="ECO:0000256" key="2">
    <source>
        <dbReference type="ARBA" id="ARBA00006493"/>
    </source>
</evidence>
<dbReference type="InterPro" id="IPR036640">
    <property type="entry name" value="ABC1_TM_sf"/>
</dbReference>
<comment type="subcellular location">
    <subcellularLocation>
        <location evidence="1">Endomembrane system</location>
        <topology evidence="1">Multi-pass membrane protein</topology>
    </subcellularLocation>
</comment>
<feature type="transmembrane region" description="Helical" evidence="12">
    <location>
        <begin position="283"/>
        <end position="313"/>
    </location>
</feature>
<feature type="transmembrane region" description="Helical" evidence="12">
    <location>
        <begin position="376"/>
        <end position="401"/>
    </location>
</feature>
<dbReference type="FunFam" id="3.40.50.300:FF:000140">
    <property type="entry name" value="Lipid A export ATP-binding/permease protein MsbA"/>
    <property type="match status" value="1"/>
</dbReference>
<dbReference type="EMBL" id="JAKMXF010000255">
    <property type="protein sequence ID" value="KAI6653678.1"/>
    <property type="molecule type" value="Genomic_DNA"/>
</dbReference>
<dbReference type="FunFam" id="1.20.1560.10:FF:000058">
    <property type="entry name" value="ABC transporter B family member 25"/>
    <property type="match status" value="1"/>
</dbReference>
<evidence type="ECO:0000259" key="14">
    <source>
        <dbReference type="PROSITE" id="PS50929"/>
    </source>
</evidence>
<evidence type="ECO:0000259" key="13">
    <source>
        <dbReference type="PROSITE" id="PS50893"/>
    </source>
</evidence>
<keyword evidence="9 12" id="KW-1133">Transmembrane helix</keyword>
<dbReference type="PIRSF" id="PIRSF002773">
    <property type="entry name" value="ABC_prm/ATPase_B"/>
    <property type="match status" value="1"/>
</dbReference>
<keyword evidence="7" id="KW-0653">Protein transport</keyword>
<keyword evidence="4 12" id="KW-0812">Transmembrane</keyword>
<evidence type="ECO:0000256" key="1">
    <source>
        <dbReference type="ARBA" id="ARBA00004127"/>
    </source>
</evidence>
<dbReference type="Gene3D" id="3.40.50.300">
    <property type="entry name" value="P-loop containing nucleotide triphosphate hydrolases"/>
    <property type="match status" value="1"/>
</dbReference>
<keyword evidence="7" id="KW-0571">Peptide transport</keyword>
<dbReference type="InterPro" id="IPR017871">
    <property type="entry name" value="ABC_transporter-like_CS"/>
</dbReference>
<feature type="region of interest" description="Disordered" evidence="11">
    <location>
        <begin position="813"/>
        <end position="834"/>
    </location>
</feature>
<feature type="transmembrane region" description="Helical" evidence="12">
    <location>
        <begin position="243"/>
        <end position="263"/>
    </location>
</feature>
<evidence type="ECO:0000256" key="8">
    <source>
        <dbReference type="ARBA" id="ARBA00022967"/>
    </source>
</evidence>
<comment type="caution">
    <text evidence="15">The sequence shown here is derived from an EMBL/GenBank/DDBJ whole genome shotgun (WGS) entry which is preliminary data.</text>
</comment>
<dbReference type="PROSITE" id="PS50893">
    <property type="entry name" value="ABC_TRANSPORTER_2"/>
    <property type="match status" value="1"/>
</dbReference>
<dbReference type="SUPFAM" id="SSF52540">
    <property type="entry name" value="P-loop containing nucleoside triphosphate hydrolases"/>
    <property type="match status" value="1"/>
</dbReference>
<dbReference type="GO" id="GO:0016887">
    <property type="term" value="F:ATP hydrolysis activity"/>
    <property type="evidence" value="ECO:0007669"/>
    <property type="project" value="InterPro"/>
</dbReference>
<sequence length="834" mass="93874">MNKPNSICPRIYLAYFSISLFLFLFIIIDLSVTTGLFIVHYIREVDIYGKSLFQRYSIGSACIDVWLTSLLKIAIFGAILFSLCAKKDVSFHRVKSIKGILYCFILILDLWLFAKLLASLEFYSDGSIITNNSHVNTTNNNNNKSTIHPILWTLLCWNVITDIVYFGLLYCIVHLKPSQIGFHRRNRLNRIVNINDSSLGETEALLREEPVREEPETEDKKDENVTGKLKGTILLLSFCRPDIHYLLLAFTFLLIGALSNTFSPFYLGQVINHIVVTADITSFYYSLIILVIIQVVSSISTGLRGLTFSYALARLNIRIRSRLFQAIVKQEIGYFDENLTGDITSRLTSDTQQMSDQVTLNINVFLRNVIQIIGSIVFMGILSWKLTIATIVAIPLTVYVYESFGDLFKTVAKQIQDSLALANNVAEEVITSMRTVRSFSNEINESNHYDFKLKTVFKYQVREAIIYGAFSIIINCIDNFLVTITLLYGGFLVINKELSAGNLISYMFYWIALGECLDAIGDVYTGMMQAVGAAEKVFRIIHREPKIDHYSGEYAPAKIAGHVEFRDVTFSYPTRKDMNALNDISFTIQPGKTVALVGPSGGGKSTCINLLERFYEPQKGAILLDGKLISEYTHDNLHRQLSLVSQEPVLYARSIRDNIGYGVTGEVSIEEVKRVSQWSNAHEFVVKLPQGYNTETGEKGTQLSGGQKQRVAIARAILRDPSILLLDEATSALDAESESLVQEALTKQMENRSVLIIAHRLSTVENADSIIVIDEGRVIEEGSHTDLMERGGLYSKLVYKQLLAGEDKRKKKENIIRERKDSGEDESAATNRKM</sequence>
<keyword evidence="6 15" id="KW-0067">ATP-binding</keyword>
<keyword evidence="16" id="KW-1185">Reference proteome</keyword>
<keyword evidence="8" id="KW-1278">Translocase</keyword>
<feature type="transmembrane region" description="Helical" evidence="12">
    <location>
        <begin position="58"/>
        <end position="84"/>
    </location>
</feature>
<reference evidence="15 16" key="1">
    <citation type="journal article" date="2023" name="BMC Biol.">
        <title>The compact genome of the sponge Oopsacas minuta (Hexactinellida) is lacking key metazoan core genes.</title>
        <authorList>
            <person name="Santini S."/>
            <person name="Schenkelaars Q."/>
            <person name="Jourda C."/>
            <person name="Duchesne M."/>
            <person name="Belahbib H."/>
            <person name="Rocher C."/>
            <person name="Selva M."/>
            <person name="Riesgo A."/>
            <person name="Vervoort M."/>
            <person name="Leys S.P."/>
            <person name="Kodjabachian L."/>
            <person name="Le Bivic A."/>
            <person name="Borchiellini C."/>
            <person name="Claverie J.M."/>
            <person name="Renard E."/>
        </authorList>
    </citation>
    <scope>NUCLEOTIDE SEQUENCE [LARGE SCALE GENOMIC DNA]</scope>
    <source>
        <strain evidence="15">SPO-2</strain>
    </source>
</reference>
<comment type="similarity">
    <text evidence="2">Belongs to the ABC transporter superfamily. ABCB family. MHC peptide exporter (TC 3.A.1.209) subfamily.</text>
</comment>
<dbReference type="GO" id="GO:0016020">
    <property type="term" value="C:membrane"/>
    <property type="evidence" value="ECO:0007669"/>
    <property type="project" value="InterPro"/>
</dbReference>
<dbReference type="PROSITE" id="PS50929">
    <property type="entry name" value="ABC_TM1F"/>
    <property type="match status" value="1"/>
</dbReference>
<organism evidence="15 16">
    <name type="scientific">Oopsacas minuta</name>
    <dbReference type="NCBI Taxonomy" id="111878"/>
    <lineage>
        <taxon>Eukaryota</taxon>
        <taxon>Metazoa</taxon>
        <taxon>Porifera</taxon>
        <taxon>Hexactinellida</taxon>
        <taxon>Hexasterophora</taxon>
        <taxon>Lyssacinosida</taxon>
        <taxon>Leucopsacidae</taxon>
        <taxon>Oopsacas</taxon>
    </lineage>
</organism>
<dbReference type="AlphaFoldDB" id="A0AAV7JY95"/>
<feature type="transmembrane region" description="Helical" evidence="12">
    <location>
        <begin position="150"/>
        <end position="175"/>
    </location>
</feature>
<dbReference type="Gene3D" id="1.20.1560.10">
    <property type="entry name" value="ABC transporter type 1, transmembrane domain"/>
    <property type="match status" value="1"/>
</dbReference>
<dbReference type="InterPro" id="IPR011527">
    <property type="entry name" value="ABC1_TM_dom"/>
</dbReference>
<dbReference type="GO" id="GO:0005524">
    <property type="term" value="F:ATP binding"/>
    <property type="evidence" value="ECO:0007669"/>
    <property type="project" value="UniProtKB-KW"/>
</dbReference>
<accession>A0AAV7JY95</accession>
<keyword evidence="5" id="KW-0547">Nucleotide-binding</keyword>
<dbReference type="SUPFAM" id="SSF90123">
    <property type="entry name" value="ABC transporter transmembrane region"/>
    <property type="match status" value="1"/>
</dbReference>
<feature type="domain" description="ABC transmembrane type-1" evidence="14">
    <location>
        <begin position="247"/>
        <end position="529"/>
    </location>
</feature>
<evidence type="ECO:0000256" key="7">
    <source>
        <dbReference type="ARBA" id="ARBA00022856"/>
    </source>
</evidence>
<evidence type="ECO:0000256" key="9">
    <source>
        <dbReference type="ARBA" id="ARBA00022989"/>
    </source>
</evidence>
<proteinExistence type="inferred from homology"/>
<dbReference type="InterPro" id="IPR039421">
    <property type="entry name" value="Type_1_exporter"/>
</dbReference>
<dbReference type="InterPro" id="IPR003439">
    <property type="entry name" value="ABC_transporter-like_ATP-bd"/>
</dbReference>
<evidence type="ECO:0000256" key="6">
    <source>
        <dbReference type="ARBA" id="ARBA00022840"/>
    </source>
</evidence>
<dbReference type="Pfam" id="PF00005">
    <property type="entry name" value="ABC_tran"/>
    <property type="match status" value="1"/>
</dbReference>
<evidence type="ECO:0000256" key="3">
    <source>
        <dbReference type="ARBA" id="ARBA00022448"/>
    </source>
</evidence>
<feature type="transmembrane region" description="Helical" evidence="12">
    <location>
        <begin position="464"/>
        <end position="494"/>
    </location>
</feature>
<evidence type="ECO:0000256" key="12">
    <source>
        <dbReference type="SAM" id="Phobius"/>
    </source>
</evidence>
<name>A0AAV7JY95_9METZ</name>
<feature type="transmembrane region" description="Helical" evidence="12">
    <location>
        <begin position="12"/>
        <end position="38"/>
    </location>
</feature>
<protein>
    <submittedName>
        <fullName evidence="15">ATP-binding cassette sub-family B member 9-like isoform X2</fullName>
    </submittedName>
</protein>
<dbReference type="InterPro" id="IPR027417">
    <property type="entry name" value="P-loop_NTPase"/>
</dbReference>
<dbReference type="Pfam" id="PF00664">
    <property type="entry name" value="ABC_membrane"/>
    <property type="match status" value="1"/>
</dbReference>
<evidence type="ECO:0000313" key="16">
    <source>
        <dbReference type="Proteomes" id="UP001165289"/>
    </source>
</evidence>
<dbReference type="PROSITE" id="PS00211">
    <property type="entry name" value="ABC_TRANSPORTER_1"/>
    <property type="match status" value="1"/>
</dbReference>
<evidence type="ECO:0000313" key="15">
    <source>
        <dbReference type="EMBL" id="KAI6653678.1"/>
    </source>
</evidence>
<dbReference type="SMART" id="SM00382">
    <property type="entry name" value="AAA"/>
    <property type="match status" value="1"/>
</dbReference>
<dbReference type="Proteomes" id="UP001165289">
    <property type="component" value="Unassembled WGS sequence"/>
</dbReference>
<evidence type="ECO:0000256" key="10">
    <source>
        <dbReference type="ARBA" id="ARBA00023136"/>
    </source>
</evidence>
<keyword evidence="10 12" id="KW-0472">Membrane</keyword>
<dbReference type="CDD" id="cd03249">
    <property type="entry name" value="ABC_MTABC3_MDL1_MDL2"/>
    <property type="match status" value="1"/>
</dbReference>
<feature type="domain" description="ABC transporter" evidence="13">
    <location>
        <begin position="563"/>
        <end position="800"/>
    </location>
</feature>
<dbReference type="GO" id="GO:0015421">
    <property type="term" value="F:ABC-type oligopeptide transporter activity"/>
    <property type="evidence" value="ECO:0007669"/>
    <property type="project" value="TreeGrafter"/>
</dbReference>
<dbReference type="GO" id="GO:0012505">
    <property type="term" value="C:endomembrane system"/>
    <property type="evidence" value="ECO:0007669"/>
    <property type="project" value="UniProtKB-SubCell"/>
</dbReference>
<gene>
    <name evidence="15" type="ORF">LOD99_3182</name>
</gene>
<dbReference type="InterPro" id="IPR003593">
    <property type="entry name" value="AAA+_ATPase"/>
</dbReference>
<keyword evidence="3" id="KW-0813">Transport</keyword>
<evidence type="ECO:0000256" key="4">
    <source>
        <dbReference type="ARBA" id="ARBA00022692"/>
    </source>
</evidence>
<dbReference type="PANTHER" id="PTHR43394">
    <property type="entry name" value="ATP-DEPENDENT PERMEASE MDL1, MITOCHONDRIAL"/>
    <property type="match status" value="1"/>
</dbReference>
<feature type="compositionally biased region" description="Basic and acidic residues" evidence="11">
    <location>
        <begin position="813"/>
        <end position="822"/>
    </location>
</feature>
<evidence type="ECO:0000256" key="11">
    <source>
        <dbReference type="SAM" id="MobiDB-lite"/>
    </source>
</evidence>
<evidence type="ECO:0000256" key="5">
    <source>
        <dbReference type="ARBA" id="ARBA00022741"/>
    </source>
</evidence>
<feature type="transmembrane region" description="Helical" evidence="12">
    <location>
        <begin position="96"/>
        <end position="114"/>
    </location>
</feature>